<dbReference type="SUPFAM" id="SSF52025">
    <property type="entry name" value="PA domain"/>
    <property type="match status" value="1"/>
</dbReference>
<protein>
    <submittedName>
        <fullName evidence="5">Aminopeptidase YwaD</fullName>
        <ecNumber evidence="5">3.4.11.6</ecNumber>
    </submittedName>
</protein>
<dbReference type="EC" id="3.4.11.6" evidence="5"/>
<sequence length="466" mass="49957">MKKKKRLITMALAATLAFGAFNVQANAQPTAIAEQSFQGVNGLDNKILKQINVDNIYNHIAHLEQTPRVAASPEEYAAVQYIKQQFEAYGYNAEIQPFEFFGFTTPHTVALTVNGTSLPAGFFTYTASGEVTAPLEYVGLGRLTDLENKDLTGKIALIQRGDIPFGEKVLNAARSGAEGVIIFNNAAGSLSGTLGGASEEYVPAVSLSLAQGQALVAQLENEEVTASIKVLGASSGLRTSHNVIASKKATNKNKDNGKAIVLTSHHDSVPGAPGANDNASGTAMVLELARVLKNQPTDTEIRFITFGAEELGLIGSRHYVSNLPDSELNRIAANFNLDMVGSRDAGDLVMRTVDGQANLVTELAQATSTRLNGEPTPFARGGSSDHVPFGEAGIPAALFIHSPLEPWYHTPEDTLDKISKEKLQDVAQIVGTAIYDYARFDNQGPKPKRVKPASIPQQMYFEEDVQ</sequence>
<dbReference type="Gene3D" id="3.50.30.30">
    <property type="match status" value="1"/>
</dbReference>
<feature type="chain" id="PRO_5045750614" evidence="2">
    <location>
        <begin position="28"/>
        <end position="466"/>
    </location>
</feature>
<feature type="domain" description="Peptidase M28" evidence="4">
    <location>
        <begin position="242"/>
        <end position="431"/>
    </location>
</feature>
<evidence type="ECO:0000256" key="1">
    <source>
        <dbReference type="SAM" id="MobiDB-lite"/>
    </source>
</evidence>
<evidence type="ECO:0000259" key="4">
    <source>
        <dbReference type="Pfam" id="PF04389"/>
    </source>
</evidence>
<dbReference type="CDD" id="cd02133">
    <property type="entry name" value="PA_C5a_like"/>
    <property type="match status" value="1"/>
</dbReference>
<dbReference type="EMBL" id="CAKJTJ010000004">
    <property type="protein sequence ID" value="CAG9620246.1"/>
    <property type="molecule type" value="Genomic_DNA"/>
</dbReference>
<feature type="domain" description="PA" evidence="3">
    <location>
        <begin position="132"/>
        <end position="215"/>
    </location>
</feature>
<feature type="signal peptide" evidence="2">
    <location>
        <begin position="1"/>
        <end position="27"/>
    </location>
</feature>
<evidence type="ECO:0000259" key="3">
    <source>
        <dbReference type="Pfam" id="PF02225"/>
    </source>
</evidence>
<dbReference type="InterPro" id="IPR046450">
    <property type="entry name" value="PA_dom_sf"/>
</dbReference>
<reference evidence="5 6" key="1">
    <citation type="submission" date="2021-10" db="EMBL/GenBank/DDBJ databases">
        <authorList>
            <person name="Criscuolo A."/>
        </authorList>
    </citation>
    <scope>NUCLEOTIDE SEQUENCE [LARGE SCALE GENOMIC DNA]</scope>
    <source>
        <strain evidence="6">CIP 111883</strain>
    </source>
</reference>
<keyword evidence="5" id="KW-0031">Aminopeptidase</keyword>
<comment type="caution">
    <text evidence="5">The sequence shown here is derived from an EMBL/GenBank/DDBJ whole genome shotgun (WGS) entry which is preliminary data.</text>
</comment>
<evidence type="ECO:0000256" key="2">
    <source>
        <dbReference type="SAM" id="SignalP"/>
    </source>
</evidence>
<dbReference type="Proteomes" id="UP000789833">
    <property type="component" value="Unassembled WGS sequence"/>
</dbReference>
<dbReference type="GO" id="GO:0004177">
    <property type="term" value="F:aminopeptidase activity"/>
    <property type="evidence" value="ECO:0007669"/>
    <property type="project" value="UniProtKB-KW"/>
</dbReference>
<gene>
    <name evidence="5" type="primary">ywaD</name>
    <name evidence="5" type="ORF">BACCIP111883_01014</name>
</gene>
<dbReference type="PANTHER" id="PTHR12147">
    <property type="entry name" value="METALLOPEPTIDASE M28 FAMILY MEMBER"/>
    <property type="match status" value="1"/>
</dbReference>
<organism evidence="5 6">
    <name type="scientific">Sutcliffiella rhizosphaerae</name>
    <dbReference type="NCBI Taxonomy" id="2880967"/>
    <lineage>
        <taxon>Bacteria</taxon>
        <taxon>Bacillati</taxon>
        <taxon>Bacillota</taxon>
        <taxon>Bacilli</taxon>
        <taxon>Bacillales</taxon>
        <taxon>Bacillaceae</taxon>
        <taxon>Sutcliffiella</taxon>
    </lineage>
</organism>
<dbReference type="InterPro" id="IPR003137">
    <property type="entry name" value="PA_domain"/>
</dbReference>
<name>A0ABM8YJZ2_9BACI</name>
<evidence type="ECO:0000313" key="5">
    <source>
        <dbReference type="EMBL" id="CAG9620246.1"/>
    </source>
</evidence>
<keyword evidence="5" id="KW-0645">Protease</keyword>
<dbReference type="InterPro" id="IPR007484">
    <property type="entry name" value="Peptidase_M28"/>
</dbReference>
<accession>A0ABM8YJZ2</accession>
<proteinExistence type="predicted"/>
<dbReference type="PANTHER" id="PTHR12147:SF26">
    <property type="entry name" value="PEPTIDASE M28 DOMAIN-CONTAINING PROTEIN"/>
    <property type="match status" value="1"/>
</dbReference>
<keyword evidence="2" id="KW-0732">Signal</keyword>
<keyword evidence="5" id="KW-0378">Hydrolase</keyword>
<dbReference type="Pfam" id="PF02225">
    <property type="entry name" value="PA"/>
    <property type="match status" value="1"/>
</dbReference>
<feature type="region of interest" description="Disordered" evidence="1">
    <location>
        <begin position="445"/>
        <end position="466"/>
    </location>
</feature>
<keyword evidence="6" id="KW-1185">Reference proteome</keyword>
<dbReference type="InterPro" id="IPR045175">
    <property type="entry name" value="M28_fam"/>
</dbReference>
<evidence type="ECO:0000313" key="6">
    <source>
        <dbReference type="Proteomes" id="UP000789833"/>
    </source>
</evidence>
<dbReference type="Gene3D" id="3.40.630.10">
    <property type="entry name" value="Zn peptidases"/>
    <property type="match status" value="1"/>
</dbReference>
<dbReference type="Pfam" id="PF04389">
    <property type="entry name" value="Peptidase_M28"/>
    <property type="match status" value="1"/>
</dbReference>
<dbReference type="SUPFAM" id="SSF53187">
    <property type="entry name" value="Zn-dependent exopeptidases"/>
    <property type="match status" value="1"/>
</dbReference>